<dbReference type="EnsemblMetazoa" id="CJA42546.1">
    <property type="protein sequence ID" value="CJA42546.1"/>
    <property type="gene ID" value="WBGene00218394"/>
</dbReference>
<sequence length="47" mass="5143">MKNNGTSTTAAAKKDEKSRSKSADSKWRQVNRGIGNVMSKSLPSFNK</sequence>
<evidence type="ECO:0000256" key="1">
    <source>
        <dbReference type="SAM" id="MobiDB-lite"/>
    </source>
</evidence>
<feature type="compositionally biased region" description="Polar residues" evidence="1">
    <location>
        <begin position="1"/>
        <end position="10"/>
    </location>
</feature>
<keyword evidence="3" id="KW-1185">Reference proteome</keyword>
<feature type="region of interest" description="Disordered" evidence="1">
    <location>
        <begin position="1"/>
        <end position="47"/>
    </location>
</feature>
<evidence type="ECO:0000313" key="2">
    <source>
        <dbReference type="EnsemblMetazoa" id="CJA42546.1"/>
    </source>
</evidence>
<name>A0A8R1ERF2_CAEJA</name>
<protein>
    <submittedName>
        <fullName evidence="2">Uncharacterized protein</fullName>
    </submittedName>
</protein>
<reference evidence="3" key="1">
    <citation type="submission" date="2010-08" db="EMBL/GenBank/DDBJ databases">
        <authorList>
            <consortium name="Caenorhabditis japonica Sequencing Consortium"/>
            <person name="Wilson R.K."/>
        </authorList>
    </citation>
    <scope>NUCLEOTIDE SEQUENCE [LARGE SCALE GENOMIC DNA]</scope>
    <source>
        <strain evidence="3">DF5081</strain>
    </source>
</reference>
<organism evidence="2 3">
    <name type="scientific">Caenorhabditis japonica</name>
    <dbReference type="NCBI Taxonomy" id="281687"/>
    <lineage>
        <taxon>Eukaryota</taxon>
        <taxon>Metazoa</taxon>
        <taxon>Ecdysozoa</taxon>
        <taxon>Nematoda</taxon>
        <taxon>Chromadorea</taxon>
        <taxon>Rhabditida</taxon>
        <taxon>Rhabditina</taxon>
        <taxon>Rhabditomorpha</taxon>
        <taxon>Rhabditoidea</taxon>
        <taxon>Rhabditidae</taxon>
        <taxon>Peloderinae</taxon>
        <taxon>Caenorhabditis</taxon>
    </lineage>
</organism>
<reference evidence="2" key="2">
    <citation type="submission" date="2022-06" db="UniProtKB">
        <authorList>
            <consortium name="EnsemblMetazoa"/>
        </authorList>
    </citation>
    <scope>IDENTIFICATION</scope>
    <source>
        <strain evidence="2">DF5081</strain>
    </source>
</reference>
<accession>A0A8R1ERF2</accession>
<feature type="compositionally biased region" description="Basic and acidic residues" evidence="1">
    <location>
        <begin position="12"/>
        <end position="27"/>
    </location>
</feature>
<dbReference type="Proteomes" id="UP000005237">
    <property type="component" value="Unassembled WGS sequence"/>
</dbReference>
<evidence type="ECO:0000313" key="3">
    <source>
        <dbReference type="Proteomes" id="UP000005237"/>
    </source>
</evidence>
<proteinExistence type="predicted"/>
<dbReference type="AlphaFoldDB" id="A0A8R1ERF2"/>
<feature type="compositionally biased region" description="Polar residues" evidence="1">
    <location>
        <begin position="38"/>
        <end position="47"/>
    </location>
</feature>